<reference evidence="1 2" key="1">
    <citation type="submission" date="2017-10" db="EMBL/GenBank/DDBJ databases">
        <title>Draft genome sequences of strains TRE 1, TRE 9, TRE H and TRI 7, isolated from tamarins, belonging to four potential novel Bifidobacterium species.</title>
        <authorList>
            <person name="Mattarelli P."/>
            <person name="Modesto M."/>
            <person name="Puglisi E."/>
            <person name="Morelli L."/>
            <person name="Spezio C."/>
            <person name="Bonetti A."/>
            <person name="Sandri C."/>
        </authorList>
    </citation>
    <scope>NUCLEOTIDE SEQUENCE [LARGE SCALE GENOMIC DNA]</scope>
    <source>
        <strain evidence="2">TRE1</strain>
    </source>
</reference>
<evidence type="ECO:0000313" key="2">
    <source>
        <dbReference type="Proteomes" id="UP000229095"/>
    </source>
</evidence>
<evidence type="ECO:0000313" key="1">
    <source>
        <dbReference type="EMBL" id="PJM73629.1"/>
    </source>
</evidence>
<keyword evidence="2" id="KW-1185">Reference proteome</keyword>
<organism evidence="1 2">
    <name type="scientific">Bifidobacterium primatium</name>
    <dbReference type="NCBI Taxonomy" id="2045438"/>
    <lineage>
        <taxon>Bacteria</taxon>
        <taxon>Bacillati</taxon>
        <taxon>Actinomycetota</taxon>
        <taxon>Actinomycetes</taxon>
        <taxon>Bifidobacteriales</taxon>
        <taxon>Bifidobacteriaceae</taxon>
        <taxon>Bifidobacterium</taxon>
    </lineage>
</organism>
<gene>
    <name evidence="1" type="ORF">CS006_00050</name>
</gene>
<sequence length="293" mass="30980">MSALSEASTEHLTIADLRERYGLMTDNRSCGKVTVTSLANDMDSVSPGALYIAPAMGLNADVVLQAERRGAYAVLLPSSAQGQGFAGNIPILYGDLTDAEHGQMAADIAGHPSNAIAVFLVTGEQASKQASNIAGLLHVLGNPVGQIGFRHSVSLERHLVEEYPLNALDIQRMLSVFVEDGASAVVIGADDQTLLPGALSSVVVDVCALSEPDDAAASRPSLKETMERYGAVLRERTHVAHRTAETDDMAAHYDGANDESSNRRLSLAIAMVMKAGVRKGNIRSALRVTKEMG</sequence>
<name>A0A2M9H9Z5_9BIFI</name>
<comment type="caution">
    <text evidence="1">The sequence shown here is derived from an EMBL/GenBank/DDBJ whole genome shotgun (WGS) entry which is preliminary data.</text>
</comment>
<dbReference type="EMBL" id="PEBI01000001">
    <property type="protein sequence ID" value="PJM73629.1"/>
    <property type="molecule type" value="Genomic_DNA"/>
</dbReference>
<dbReference type="OrthoDB" id="3242635at2"/>
<accession>A0A2M9H9Z5</accession>
<dbReference type="AlphaFoldDB" id="A0A2M9H9Z5"/>
<proteinExistence type="predicted"/>
<dbReference type="Proteomes" id="UP000229095">
    <property type="component" value="Unassembled WGS sequence"/>
</dbReference>
<protein>
    <submittedName>
        <fullName evidence="1">UDP-N-acetylmuramyl peptide synthase</fullName>
    </submittedName>
</protein>
<dbReference type="RefSeq" id="WP_100509778.1">
    <property type="nucleotide sequence ID" value="NZ_PEBI01000001.1"/>
</dbReference>